<sequence>MFLNLHTPLQEIGMPMRMLQQTGTPPSNLSSSVVSAGLLQILGKDLAELPLVAANSDYQGQPVKNATPNGLL</sequence>
<keyword evidence="2" id="KW-1185">Reference proteome</keyword>
<comment type="caution">
    <text evidence="1">The sequence shown here is derived from an EMBL/GenBank/DDBJ whole genome shotgun (WGS) entry which is preliminary data.</text>
</comment>
<organism evidence="1 2">
    <name type="scientific">Coptis chinensis</name>
    <dbReference type="NCBI Taxonomy" id="261450"/>
    <lineage>
        <taxon>Eukaryota</taxon>
        <taxon>Viridiplantae</taxon>
        <taxon>Streptophyta</taxon>
        <taxon>Embryophyta</taxon>
        <taxon>Tracheophyta</taxon>
        <taxon>Spermatophyta</taxon>
        <taxon>Magnoliopsida</taxon>
        <taxon>Ranunculales</taxon>
        <taxon>Ranunculaceae</taxon>
        <taxon>Coptidoideae</taxon>
        <taxon>Coptis</taxon>
    </lineage>
</organism>
<evidence type="ECO:0000313" key="1">
    <source>
        <dbReference type="EMBL" id="KAF9625863.1"/>
    </source>
</evidence>
<proteinExistence type="predicted"/>
<reference evidence="1 2" key="1">
    <citation type="submission" date="2020-10" db="EMBL/GenBank/DDBJ databases">
        <title>The Coptis chinensis genome and diversification of protoberbering-type alkaloids.</title>
        <authorList>
            <person name="Wang B."/>
            <person name="Shu S."/>
            <person name="Song C."/>
            <person name="Liu Y."/>
        </authorList>
    </citation>
    <scope>NUCLEOTIDE SEQUENCE [LARGE SCALE GENOMIC DNA]</scope>
    <source>
        <strain evidence="1">HL-2020</strain>
        <tissue evidence="1">Leaf</tissue>
    </source>
</reference>
<accession>A0A835IYP8</accession>
<dbReference type="AlphaFoldDB" id="A0A835IYP8"/>
<evidence type="ECO:0000313" key="2">
    <source>
        <dbReference type="Proteomes" id="UP000631114"/>
    </source>
</evidence>
<dbReference type="EMBL" id="JADFTS010000001">
    <property type="protein sequence ID" value="KAF9625863.1"/>
    <property type="molecule type" value="Genomic_DNA"/>
</dbReference>
<protein>
    <submittedName>
        <fullName evidence="1">Uncharacterized protein</fullName>
    </submittedName>
</protein>
<name>A0A835IYP8_9MAGN</name>
<gene>
    <name evidence="1" type="ORF">IFM89_027640</name>
</gene>
<dbReference type="OrthoDB" id="1903104at2759"/>
<dbReference type="Proteomes" id="UP000631114">
    <property type="component" value="Unassembled WGS sequence"/>
</dbReference>